<organism evidence="1 2">
    <name type="scientific">Phyllosticta capitalensis</name>
    <dbReference type="NCBI Taxonomy" id="121624"/>
    <lineage>
        <taxon>Eukaryota</taxon>
        <taxon>Fungi</taxon>
        <taxon>Dikarya</taxon>
        <taxon>Ascomycota</taxon>
        <taxon>Pezizomycotina</taxon>
        <taxon>Dothideomycetes</taxon>
        <taxon>Dothideomycetes incertae sedis</taxon>
        <taxon>Botryosphaeriales</taxon>
        <taxon>Phyllostictaceae</taxon>
        <taxon>Phyllosticta</taxon>
    </lineage>
</organism>
<proteinExistence type="predicted"/>
<accession>A0ABR1YYB6</accession>
<reference evidence="1 2" key="1">
    <citation type="submission" date="2024-04" db="EMBL/GenBank/DDBJ databases">
        <title>Phyllosticta paracitricarpa is synonymous to the EU quarantine fungus P. citricarpa based on phylogenomic analyses.</title>
        <authorList>
            <consortium name="Lawrence Berkeley National Laboratory"/>
            <person name="Van Ingen-Buijs V.A."/>
            <person name="Van Westerhoven A.C."/>
            <person name="Haridas S."/>
            <person name="Skiadas P."/>
            <person name="Martin F."/>
            <person name="Groenewald J.Z."/>
            <person name="Crous P.W."/>
            <person name="Seidl M.F."/>
        </authorList>
    </citation>
    <scope>NUCLEOTIDE SEQUENCE [LARGE SCALE GENOMIC DNA]</scope>
    <source>
        <strain evidence="1 2">CBS 123374</strain>
    </source>
</reference>
<sequence length="162" mass="18717">MPLSLGGCVCLGRLRFLSRSGVQPCSQETSGQWHLWHSCKVQAKDTLHRERRSGCLLLFCRACRHVVARTDFFFFFFAPFQYALSNSAGRYTRCGTTVCEMHVEQDTVKRLMVPQKTQHQEPTFAPALRPVPLLSTRSKSRAYHHTTRAVRGTRGWWRWTDV</sequence>
<dbReference type="Proteomes" id="UP001492380">
    <property type="component" value="Unassembled WGS sequence"/>
</dbReference>
<gene>
    <name evidence="1" type="ORF">HDK90DRAFT_130686</name>
</gene>
<dbReference type="EMBL" id="JBBWRZ010000002">
    <property type="protein sequence ID" value="KAK8243696.1"/>
    <property type="molecule type" value="Genomic_DNA"/>
</dbReference>
<evidence type="ECO:0000313" key="2">
    <source>
        <dbReference type="Proteomes" id="UP001492380"/>
    </source>
</evidence>
<name>A0ABR1YYB6_9PEZI</name>
<evidence type="ECO:0008006" key="3">
    <source>
        <dbReference type="Google" id="ProtNLM"/>
    </source>
</evidence>
<keyword evidence="2" id="KW-1185">Reference proteome</keyword>
<evidence type="ECO:0000313" key="1">
    <source>
        <dbReference type="EMBL" id="KAK8243696.1"/>
    </source>
</evidence>
<comment type="caution">
    <text evidence="1">The sequence shown here is derived from an EMBL/GenBank/DDBJ whole genome shotgun (WGS) entry which is preliminary data.</text>
</comment>
<protein>
    <recommendedName>
        <fullName evidence="3">Secreted protein</fullName>
    </recommendedName>
</protein>